<dbReference type="PANTHER" id="PTHR43767">
    <property type="entry name" value="LONG-CHAIN-FATTY-ACID--COA LIGASE"/>
    <property type="match status" value="1"/>
</dbReference>
<dbReference type="OrthoDB" id="9803968at2"/>
<dbReference type="PANTHER" id="PTHR43767:SF1">
    <property type="entry name" value="NONRIBOSOMAL PEPTIDE SYNTHASE PES1 (EUROFUNG)-RELATED"/>
    <property type="match status" value="1"/>
</dbReference>
<dbReference type="Gene3D" id="3.30.300.30">
    <property type="match status" value="1"/>
</dbReference>
<gene>
    <name evidence="3" type="primary">lcfB</name>
    <name evidence="3" type="ORF">CCOS865_03262</name>
</gene>
<dbReference type="InterPro" id="IPR020845">
    <property type="entry name" value="AMP-binding_CS"/>
</dbReference>
<dbReference type="SUPFAM" id="SSF56801">
    <property type="entry name" value="Acetyl-CoA synthetase-like"/>
    <property type="match status" value="1"/>
</dbReference>
<keyword evidence="3" id="KW-0436">Ligase</keyword>
<feature type="domain" description="AMP-binding enzyme C-terminal" evidence="2">
    <location>
        <begin position="438"/>
        <end position="513"/>
    </location>
</feature>
<dbReference type="AlphaFoldDB" id="A0A383RW29"/>
<dbReference type="InterPro" id="IPR045851">
    <property type="entry name" value="AMP-bd_C_sf"/>
</dbReference>
<dbReference type="InterPro" id="IPR025110">
    <property type="entry name" value="AMP-bd_C"/>
</dbReference>
<dbReference type="Pfam" id="PF13193">
    <property type="entry name" value="AMP-binding_C"/>
    <property type="match status" value="1"/>
</dbReference>
<proteinExistence type="predicted"/>
<dbReference type="RefSeq" id="WP_119142738.1">
    <property type="nucleotide sequence ID" value="NZ_CBCSFL010000054.1"/>
</dbReference>
<dbReference type="PROSITE" id="PS00455">
    <property type="entry name" value="AMP_BINDING"/>
    <property type="match status" value="1"/>
</dbReference>
<evidence type="ECO:0000259" key="1">
    <source>
        <dbReference type="Pfam" id="PF00501"/>
    </source>
</evidence>
<dbReference type="EC" id="6.2.1.3" evidence="3"/>
<feature type="domain" description="AMP-dependent synthetase/ligase" evidence="1">
    <location>
        <begin position="24"/>
        <end position="388"/>
    </location>
</feature>
<dbReference type="InterPro" id="IPR042099">
    <property type="entry name" value="ANL_N_sf"/>
</dbReference>
<dbReference type="Proteomes" id="UP000263595">
    <property type="component" value="Unassembled WGS sequence"/>
</dbReference>
<reference evidence="4" key="1">
    <citation type="submission" date="2018-08" db="EMBL/GenBank/DDBJ databases">
        <authorList>
            <person name="Blom J."/>
        </authorList>
    </citation>
    <scope>NUCLEOTIDE SEQUENCE [LARGE SCALE GENOMIC DNA]</scope>
    <source>
        <strain evidence="4">CCOS 865</strain>
    </source>
</reference>
<evidence type="ECO:0000313" key="4">
    <source>
        <dbReference type="Proteomes" id="UP000263595"/>
    </source>
</evidence>
<keyword evidence="4" id="KW-1185">Reference proteome</keyword>
<dbReference type="EMBL" id="UNOZ01000023">
    <property type="protein sequence ID" value="SYX90993.1"/>
    <property type="molecule type" value="Genomic_DNA"/>
</dbReference>
<dbReference type="Gene3D" id="3.40.50.12780">
    <property type="entry name" value="N-terminal domain of ligase-like"/>
    <property type="match status" value="1"/>
</dbReference>
<dbReference type="GO" id="GO:0004467">
    <property type="term" value="F:long-chain fatty acid-CoA ligase activity"/>
    <property type="evidence" value="ECO:0007669"/>
    <property type="project" value="UniProtKB-EC"/>
</dbReference>
<name>A0A383RW29_9PSED</name>
<evidence type="ECO:0000259" key="2">
    <source>
        <dbReference type="Pfam" id="PF13193"/>
    </source>
</evidence>
<organism evidence="3 4">
    <name type="scientific">Pseudomonas reidholzensis</name>
    <dbReference type="NCBI Taxonomy" id="1785162"/>
    <lineage>
        <taxon>Bacteria</taxon>
        <taxon>Pseudomonadati</taxon>
        <taxon>Pseudomonadota</taxon>
        <taxon>Gammaproteobacteria</taxon>
        <taxon>Pseudomonadales</taxon>
        <taxon>Pseudomonadaceae</taxon>
        <taxon>Pseudomonas</taxon>
    </lineage>
</organism>
<protein>
    <submittedName>
        <fullName evidence="3">Long-chain-fatty-acid-CoA ligase</fullName>
        <ecNumber evidence="3">6.2.1.3</ecNumber>
    </submittedName>
</protein>
<dbReference type="NCBIfam" id="NF006182">
    <property type="entry name" value="PRK08316.1"/>
    <property type="match status" value="1"/>
</dbReference>
<dbReference type="Pfam" id="PF00501">
    <property type="entry name" value="AMP-binding"/>
    <property type="match status" value="1"/>
</dbReference>
<dbReference type="InterPro" id="IPR000873">
    <property type="entry name" value="AMP-dep_synth/lig_dom"/>
</dbReference>
<accession>A0A383RW29</accession>
<evidence type="ECO:0000313" key="3">
    <source>
        <dbReference type="EMBL" id="SYX90993.1"/>
    </source>
</evidence>
<sequence>MSVDPYTALSGPARLHSVADIAARSAARYPHKLAIVDGEVSLSFAELDRLIGTLAAWMQQAGVHKGDRVLLFSHNCWQFPVAVLAAARIGAIAAPVNFMLGPQELLYILQLSQPALAIVEDGLRETFDAALANYPGELAHKLLINLHGLPCSHGWQAFEPLVQGQHRAPLPVAVGAEEPIRMMFTSGTESLPKGVLLSSHALLSQYVSCVVSGGMQVSDREVHAFPLYHCAQLDNFLMTDIYLGATSYLLRRPDPAAILATIERERISNLFCPPTAWIALLNCPAFATADLSSLKKVYYGASAMPRTVIETLRQKLPQIQFWQFYGQTEMASLATVLCPEDHEAYPGSVGVPALNVTTAVVDENDCPVDVGVVGEIVHRSPHLTLGYYADLDKTAAAFRNGWFHSGDLGYFGESGHLYVVDRIKDIVKTGGENVSTKEVEEVIYDFDGVREAAVFALPHPQWIEIVAAAVVAHDGHTLDTEALLRHCKAKLAGFKAPRFVAVVPVLPKNASGKVLKRELRAAFQEAAGQ</sequence>
<dbReference type="InterPro" id="IPR050237">
    <property type="entry name" value="ATP-dep_AMP-bd_enzyme"/>
</dbReference>